<dbReference type="Proteomes" id="UP001194468">
    <property type="component" value="Unassembled WGS sequence"/>
</dbReference>
<dbReference type="EMBL" id="WHUW01000026">
    <property type="protein sequence ID" value="KAF8435006.1"/>
    <property type="molecule type" value="Genomic_DNA"/>
</dbReference>
<protein>
    <submittedName>
        <fullName evidence="2">Uncharacterized protein</fullName>
    </submittedName>
</protein>
<keyword evidence="1" id="KW-0812">Transmembrane</keyword>
<proteinExistence type="predicted"/>
<keyword evidence="3" id="KW-1185">Reference proteome</keyword>
<keyword evidence="1" id="KW-0472">Membrane</keyword>
<accession>A0AAD4BND2</accession>
<dbReference type="AlphaFoldDB" id="A0AAD4BND2"/>
<sequence>MVKEKLISDHAFSPPFHIHGERLLLSVGIHVFAIGSGLCSAVVFPLLIYCWVRSC</sequence>
<evidence type="ECO:0000313" key="3">
    <source>
        <dbReference type="Proteomes" id="UP001194468"/>
    </source>
</evidence>
<reference evidence="2" key="2">
    <citation type="journal article" date="2020" name="Nat. Commun.">
        <title>Large-scale genome sequencing of mycorrhizal fungi provides insights into the early evolution of symbiotic traits.</title>
        <authorList>
            <person name="Miyauchi S."/>
            <person name="Kiss E."/>
            <person name="Kuo A."/>
            <person name="Drula E."/>
            <person name="Kohler A."/>
            <person name="Sanchez-Garcia M."/>
            <person name="Morin E."/>
            <person name="Andreopoulos B."/>
            <person name="Barry K.W."/>
            <person name="Bonito G."/>
            <person name="Buee M."/>
            <person name="Carver A."/>
            <person name="Chen C."/>
            <person name="Cichocki N."/>
            <person name="Clum A."/>
            <person name="Culley D."/>
            <person name="Crous P.W."/>
            <person name="Fauchery L."/>
            <person name="Girlanda M."/>
            <person name="Hayes R.D."/>
            <person name="Keri Z."/>
            <person name="LaButti K."/>
            <person name="Lipzen A."/>
            <person name="Lombard V."/>
            <person name="Magnuson J."/>
            <person name="Maillard F."/>
            <person name="Murat C."/>
            <person name="Nolan M."/>
            <person name="Ohm R.A."/>
            <person name="Pangilinan J."/>
            <person name="Pereira M.F."/>
            <person name="Perotto S."/>
            <person name="Peter M."/>
            <person name="Pfister S."/>
            <person name="Riley R."/>
            <person name="Sitrit Y."/>
            <person name="Stielow J.B."/>
            <person name="Szollosi G."/>
            <person name="Zifcakova L."/>
            <person name="Stursova M."/>
            <person name="Spatafora J.W."/>
            <person name="Tedersoo L."/>
            <person name="Vaario L.M."/>
            <person name="Yamada A."/>
            <person name="Yan M."/>
            <person name="Wang P."/>
            <person name="Xu J."/>
            <person name="Bruns T."/>
            <person name="Baldrian P."/>
            <person name="Vilgalys R."/>
            <person name="Dunand C."/>
            <person name="Henrissat B."/>
            <person name="Grigoriev I.V."/>
            <person name="Hibbett D."/>
            <person name="Nagy L.G."/>
            <person name="Martin F.M."/>
        </authorList>
    </citation>
    <scope>NUCLEOTIDE SEQUENCE</scope>
    <source>
        <strain evidence="2">BED1</strain>
    </source>
</reference>
<comment type="caution">
    <text evidence="2">The sequence shown here is derived from an EMBL/GenBank/DDBJ whole genome shotgun (WGS) entry which is preliminary data.</text>
</comment>
<name>A0AAD4BND2_BOLED</name>
<gene>
    <name evidence="2" type="ORF">L210DRAFT_937845</name>
</gene>
<evidence type="ECO:0000313" key="2">
    <source>
        <dbReference type="EMBL" id="KAF8435006.1"/>
    </source>
</evidence>
<organism evidence="2 3">
    <name type="scientific">Boletus edulis BED1</name>
    <dbReference type="NCBI Taxonomy" id="1328754"/>
    <lineage>
        <taxon>Eukaryota</taxon>
        <taxon>Fungi</taxon>
        <taxon>Dikarya</taxon>
        <taxon>Basidiomycota</taxon>
        <taxon>Agaricomycotina</taxon>
        <taxon>Agaricomycetes</taxon>
        <taxon>Agaricomycetidae</taxon>
        <taxon>Boletales</taxon>
        <taxon>Boletineae</taxon>
        <taxon>Boletaceae</taxon>
        <taxon>Boletoideae</taxon>
        <taxon>Boletus</taxon>
    </lineage>
</organism>
<feature type="non-terminal residue" evidence="2">
    <location>
        <position position="55"/>
    </location>
</feature>
<feature type="transmembrane region" description="Helical" evidence="1">
    <location>
        <begin position="23"/>
        <end position="52"/>
    </location>
</feature>
<evidence type="ECO:0000256" key="1">
    <source>
        <dbReference type="SAM" id="Phobius"/>
    </source>
</evidence>
<reference evidence="2" key="1">
    <citation type="submission" date="2019-10" db="EMBL/GenBank/DDBJ databases">
        <authorList>
            <consortium name="DOE Joint Genome Institute"/>
            <person name="Kuo A."/>
            <person name="Miyauchi S."/>
            <person name="Kiss E."/>
            <person name="Drula E."/>
            <person name="Kohler A."/>
            <person name="Sanchez-Garcia M."/>
            <person name="Andreopoulos B."/>
            <person name="Barry K.W."/>
            <person name="Bonito G."/>
            <person name="Buee M."/>
            <person name="Carver A."/>
            <person name="Chen C."/>
            <person name="Cichocki N."/>
            <person name="Clum A."/>
            <person name="Culley D."/>
            <person name="Crous P.W."/>
            <person name="Fauchery L."/>
            <person name="Girlanda M."/>
            <person name="Hayes R."/>
            <person name="Keri Z."/>
            <person name="LaButti K."/>
            <person name="Lipzen A."/>
            <person name="Lombard V."/>
            <person name="Magnuson J."/>
            <person name="Maillard F."/>
            <person name="Morin E."/>
            <person name="Murat C."/>
            <person name="Nolan M."/>
            <person name="Ohm R."/>
            <person name="Pangilinan J."/>
            <person name="Pereira M."/>
            <person name="Perotto S."/>
            <person name="Peter M."/>
            <person name="Riley R."/>
            <person name="Sitrit Y."/>
            <person name="Stielow B."/>
            <person name="Szollosi G."/>
            <person name="Zifcakova L."/>
            <person name="Stursova M."/>
            <person name="Spatafora J.W."/>
            <person name="Tedersoo L."/>
            <person name="Vaario L.-M."/>
            <person name="Yamada A."/>
            <person name="Yan M."/>
            <person name="Wang P."/>
            <person name="Xu J."/>
            <person name="Bruns T."/>
            <person name="Baldrian P."/>
            <person name="Vilgalys R."/>
            <person name="Henrissat B."/>
            <person name="Grigoriev I.V."/>
            <person name="Hibbett D."/>
            <person name="Nagy L.G."/>
            <person name="Martin F.M."/>
        </authorList>
    </citation>
    <scope>NUCLEOTIDE SEQUENCE</scope>
    <source>
        <strain evidence="2">BED1</strain>
    </source>
</reference>
<keyword evidence="1" id="KW-1133">Transmembrane helix</keyword>